<evidence type="ECO:0000256" key="1">
    <source>
        <dbReference type="ARBA" id="ARBA00000213"/>
    </source>
</evidence>
<dbReference type="Pfam" id="PF01131">
    <property type="entry name" value="Topoisom_bac"/>
    <property type="match status" value="1"/>
</dbReference>
<dbReference type="SMART" id="SM00436">
    <property type="entry name" value="TOP1Bc"/>
    <property type="match status" value="1"/>
</dbReference>
<feature type="domain" description="Toprim" evidence="9">
    <location>
        <begin position="21"/>
        <end position="160"/>
    </location>
</feature>
<comment type="similarity">
    <text evidence="2">Belongs to the type IA topoisomerase family.</text>
</comment>
<dbReference type="InterPro" id="IPR023405">
    <property type="entry name" value="Topo_IA_core_domain"/>
</dbReference>
<dbReference type="GO" id="GO:0006265">
    <property type="term" value="P:DNA topological change"/>
    <property type="evidence" value="ECO:0007669"/>
    <property type="project" value="InterPro"/>
</dbReference>
<dbReference type="PROSITE" id="PS50880">
    <property type="entry name" value="TOPRIM"/>
    <property type="match status" value="1"/>
</dbReference>
<dbReference type="InterPro" id="IPR013826">
    <property type="entry name" value="Topo_IA_cen_sub3"/>
</dbReference>
<evidence type="ECO:0000256" key="5">
    <source>
        <dbReference type="ARBA" id="ARBA00022833"/>
    </source>
</evidence>
<dbReference type="GO" id="GO:0006281">
    <property type="term" value="P:DNA repair"/>
    <property type="evidence" value="ECO:0007669"/>
    <property type="project" value="TreeGrafter"/>
</dbReference>
<dbReference type="Gene3D" id="1.10.460.10">
    <property type="entry name" value="Topoisomerase I, domain 2"/>
    <property type="match status" value="1"/>
</dbReference>
<evidence type="ECO:0000256" key="6">
    <source>
        <dbReference type="ARBA" id="ARBA00023029"/>
    </source>
</evidence>
<dbReference type="Gene3D" id="2.70.20.10">
    <property type="entry name" value="Topoisomerase I, domain 3"/>
    <property type="match status" value="1"/>
</dbReference>
<feature type="domain" description="Topo IA-type catalytic" evidence="10">
    <location>
        <begin position="177"/>
        <end position="592"/>
    </location>
</feature>
<dbReference type="PROSITE" id="PS52039">
    <property type="entry name" value="TOPO_IA_2"/>
    <property type="match status" value="1"/>
</dbReference>
<dbReference type="GO" id="GO:0003917">
    <property type="term" value="F:DNA topoisomerase type I (single strand cut, ATP-independent) activity"/>
    <property type="evidence" value="ECO:0007669"/>
    <property type="project" value="UniProtKB-EC"/>
</dbReference>
<dbReference type="InterPro" id="IPR013825">
    <property type="entry name" value="Topo_IA_cen_sub2"/>
</dbReference>
<dbReference type="InterPro" id="IPR000380">
    <property type="entry name" value="Topo_IA"/>
</dbReference>
<dbReference type="SUPFAM" id="SSF56712">
    <property type="entry name" value="Prokaryotic type I DNA topoisomerase"/>
    <property type="match status" value="1"/>
</dbReference>
<dbReference type="PANTHER" id="PTHR11390:SF26">
    <property type="entry name" value="DNA TOPOISOMERASE 1"/>
    <property type="match status" value="1"/>
</dbReference>
<evidence type="ECO:0000256" key="4">
    <source>
        <dbReference type="ARBA" id="ARBA00022723"/>
    </source>
</evidence>
<dbReference type="PROSITE" id="PS00396">
    <property type="entry name" value="TOPO_IA_1"/>
    <property type="match status" value="1"/>
</dbReference>
<dbReference type="SMART" id="SM00437">
    <property type="entry name" value="TOP1Ac"/>
    <property type="match status" value="1"/>
</dbReference>
<dbReference type="PANTHER" id="PTHR11390">
    <property type="entry name" value="PROKARYOTIC DNA TOPOISOMERASE"/>
    <property type="match status" value="1"/>
</dbReference>
<dbReference type="Pfam" id="PF01751">
    <property type="entry name" value="Toprim"/>
    <property type="match status" value="1"/>
</dbReference>
<dbReference type="EMBL" id="KF900925">
    <property type="protein sequence ID" value="AIF11721.1"/>
    <property type="molecule type" value="Genomic_DNA"/>
</dbReference>
<evidence type="ECO:0000259" key="10">
    <source>
        <dbReference type="PROSITE" id="PS52039"/>
    </source>
</evidence>
<dbReference type="InterPro" id="IPR006171">
    <property type="entry name" value="TOPRIM_dom"/>
</dbReference>
<dbReference type="Gene3D" id="1.10.290.10">
    <property type="entry name" value="Topoisomerase I, domain 4"/>
    <property type="match status" value="1"/>
</dbReference>
<name>A0A075H5S9_9ARCH</name>
<keyword evidence="4" id="KW-0479">Metal-binding</keyword>
<comment type="catalytic activity">
    <reaction evidence="1">
        <text>ATP-independent breakage of single-stranded DNA, followed by passage and rejoining.</text>
        <dbReference type="EC" id="5.6.2.1"/>
    </reaction>
</comment>
<dbReference type="EC" id="5.6.2.1" evidence="3"/>
<dbReference type="GO" id="GO:0003677">
    <property type="term" value="F:DNA binding"/>
    <property type="evidence" value="ECO:0007669"/>
    <property type="project" value="UniProtKB-KW"/>
</dbReference>
<evidence type="ECO:0000259" key="9">
    <source>
        <dbReference type="PROSITE" id="PS50880"/>
    </source>
</evidence>
<dbReference type="Gene3D" id="3.40.50.140">
    <property type="match status" value="1"/>
</dbReference>
<gene>
    <name evidence="11" type="primary">topA</name>
</gene>
<sequence length="706" mass="81779">MIINKQLNKTELRQIIGVDEYSLVICEKSEAAKKISEALSNNNYKTFKIFNIDVFVVRYNKINYVICSAIGHLYNLSLLKKRQKLPIYDYAWIPSKQADRNRSRIINSRIKVIEKLSDHANEFILACDLDQEGETIGYNILKYACNEKQNVAKRVKFSTLMREDIEYAFANIQNNININLAYAGLTRHTIDFLYGMNISRALSRAFMTSSKKYRTLSMGRVQGPTISYLVENELLRETHVPLPFWSLDTYIDSEKNRGNKWIKIQYVEQRILNNKVAEKIRNECRGEKATVSRIEKSKFKIRPPVPFNLSGLQKQAFKLYKLSPYQTLSIAEKLYLNALISYPRTNSQKLPKNLDCQRIIRDLSKLSEFKKVADQLLLKKRFTPSQGKETDNAHPSIYPTGKIITSNLTDVEKKVFNLIVKRFLNLFREPASGHKKEIYFKIGEYDFYKSHKILTDFGWNDDNQIEDSDVEFEVGDELDLKRMNVNKKFEEPVIPYNQMTLVQKMEKEEIGTKSTRANIIRTIIDRMYVSGNKLAPTDLAKVLVDTLSDYSPEILSSEMTRKMEEKLKQIENGKITSDQVIETTKNDLEVVLRSLKDNDKNIGKVLTSASNKIDNKSRENIILRKCTICLDGTLMITSNWKNRALVCSRSMEGKCTVRASLPRSGYIRTQKNGCVKCSWPKIRTTYKGRPWSFCSNPDCHNERKRK</sequence>
<evidence type="ECO:0000256" key="2">
    <source>
        <dbReference type="ARBA" id="ARBA00009446"/>
    </source>
</evidence>
<dbReference type="AlphaFoldDB" id="A0A075H5S9"/>
<dbReference type="InterPro" id="IPR003602">
    <property type="entry name" value="Topo_IA_DNA-bd_dom"/>
</dbReference>
<dbReference type="CDD" id="cd00186">
    <property type="entry name" value="TOP1Ac"/>
    <property type="match status" value="1"/>
</dbReference>
<dbReference type="InterPro" id="IPR013824">
    <property type="entry name" value="Topo_IA_cen_sub1"/>
</dbReference>
<dbReference type="GO" id="GO:0046872">
    <property type="term" value="F:metal ion binding"/>
    <property type="evidence" value="ECO:0007669"/>
    <property type="project" value="UniProtKB-KW"/>
</dbReference>
<reference evidence="11" key="1">
    <citation type="journal article" date="2014" name="Genome Biol. Evol.">
        <title>Pangenome evidence for extensive interdomain horizontal transfer affecting lineage core and shell genes in uncultured planktonic thaumarchaeota and euryarchaeota.</title>
        <authorList>
            <person name="Deschamps P."/>
            <person name="Zivanovic Y."/>
            <person name="Moreira D."/>
            <person name="Rodriguez-Valera F."/>
            <person name="Lopez-Garcia P."/>
        </authorList>
    </citation>
    <scope>NUCLEOTIDE SEQUENCE</scope>
</reference>
<organism evidence="11">
    <name type="scientific">uncultured marine thaumarchaeote KM3_53_E01</name>
    <dbReference type="NCBI Taxonomy" id="1456183"/>
    <lineage>
        <taxon>Archaea</taxon>
        <taxon>Nitrososphaerota</taxon>
        <taxon>environmental samples</taxon>
    </lineage>
</organism>
<evidence type="ECO:0000256" key="8">
    <source>
        <dbReference type="ARBA" id="ARBA00023235"/>
    </source>
</evidence>
<keyword evidence="8 11" id="KW-0413">Isomerase</keyword>
<evidence type="ECO:0000256" key="7">
    <source>
        <dbReference type="ARBA" id="ARBA00023125"/>
    </source>
</evidence>
<evidence type="ECO:0000256" key="3">
    <source>
        <dbReference type="ARBA" id="ARBA00012891"/>
    </source>
</evidence>
<dbReference type="SMART" id="SM00493">
    <property type="entry name" value="TOPRIM"/>
    <property type="match status" value="1"/>
</dbReference>
<dbReference type="NCBIfam" id="TIGR01057">
    <property type="entry name" value="topA_arch"/>
    <property type="match status" value="1"/>
</dbReference>
<dbReference type="InterPro" id="IPR005739">
    <property type="entry name" value="TopoI_arch"/>
</dbReference>
<dbReference type="PRINTS" id="PR00417">
    <property type="entry name" value="PRTPISMRASEI"/>
</dbReference>
<accession>A0A075H5S9</accession>
<keyword evidence="7" id="KW-0238">DNA-binding</keyword>
<proteinExistence type="inferred from homology"/>
<dbReference type="InterPro" id="IPR013497">
    <property type="entry name" value="Topo_IA_cen"/>
</dbReference>
<dbReference type="InterPro" id="IPR023406">
    <property type="entry name" value="Topo_IA_AS"/>
</dbReference>
<dbReference type="InterPro" id="IPR003601">
    <property type="entry name" value="Topo_IA_2"/>
</dbReference>
<keyword evidence="5" id="KW-0862">Zinc</keyword>
<keyword evidence="6" id="KW-0799">Topoisomerase</keyword>
<protein>
    <recommendedName>
        <fullName evidence="3">DNA topoisomerase</fullName>
        <ecNumber evidence="3">5.6.2.1</ecNumber>
    </recommendedName>
</protein>
<dbReference type="GO" id="GO:0006310">
    <property type="term" value="P:DNA recombination"/>
    <property type="evidence" value="ECO:0007669"/>
    <property type="project" value="TreeGrafter"/>
</dbReference>
<evidence type="ECO:0000313" key="11">
    <source>
        <dbReference type="EMBL" id="AIF11721.1"/>
    </source>
</evidence>